<evidence type="ECO:0000313" key="2">
    <source>
        <dbReference type="Proteomes" id="UP001341840"/>
    </source>
</evidence>
<evidence type="ECO:0000313" key="1">
    <source>
        <dbReference type="EMBL" id="MED6214400.1"/>
    </source>
</evidence>
<organism evidence="1 2">
    <name type="scientific">Stylosanthes scabra</name>
    <dbReference type="NCBI Taxonomy" id="79078"/>
    <lineage>
        <taxon>Eukaryota</taxon>
        <taxon>Viridiplantae</taxon>
        <taxon>Streptophyta</taxon>
        <taxon>Embryophyta</taxon>
        <taxon>Tracheophyta</taxon>
        <taxon>Spermatophyta</taxon>
        <taxon>Magnoliopsida</taxon>
        <taxon>eudicotyledons</taxon>
        <taxon>Gunneridae</taxon>
        <taxon>Pentapetalae</taxon>
        <taxon>rosids</taxon>
        <taxon>fabids</taxon>
        <taxon>Fabales</taxon>
        <taxon>Fabaceae</taxon>
        <taxon>Papilionoideae</taxon>
        <taxon>50 kb inversion clade</taxon>
        <taxon>dalbergioids sensu lato</taxon>
        <taxon>Dalbergieae</taxon>
        <taxon>Pterocarpus clade</taxon>
        <taxon>Stylosanthes</taxon>
    </lineage>
</organism>
<dbReference type="Proteomes" id="UP001341840">
    <property type="component" value="Unassembled WGS sequence"/>
</dbReference>
<gene>
    <name evidence="1" type="ORF">PIB30_102672</name>
</gene>
<name>A0ABU6YYJ1_9FABA</name>
<proteinExistence type="predicted"/>
<dbReference type="EMBL" id="JASCZI010244852">
    <property type="protein sequence ID" value="MED6214400.1"/>
    <property type="molecule type" value="Genomic_DNA"/>
</dbReference>
<comment type="caution">
    <text evidence="1">The sequence shown here is derived from an EMBL/GenBank/DDBJ whole genome shotgun (WGS) entry which is preliminary data.</text>
</comment>
<keyword evidence="2" id="KW-1185">Reference proteome</keyword>
<accession>A0ABU6YYJ1</accession>
<reference evidence="1 2" key="1">
    <citation type="journal article" date="2023" name="Plants (Basel)">
        <title>Bridging the Gap: Combining Genomics and Transcriptomics Approaches to Understand Stylosanthes scabra, an Orphan Legume from the Brazilian Caatinga.</title>
        <authorList>
            <person name="Ferreira-Neto J.R.C."/>
            <person name="da Silva M.D."/>
            <person name="Binneck E."/>
            <person name="de Melo N.F."/>
            <person name="da Silva R.H."/>
            <person name="de Melo A.L.T.M."/>
            <person name="Pandolfi V."/>
            <person name="Bustamante F.O."/>
            <person name="Brasileiro-Vidal A.C."/>
            <person name="Benko-Iseppon A.M."/>
        </authorList>
    </citation>
    <scope>NUCLEOTIDE SEQUENCE [LARGE SCALE GENOMIC DNA]</scope>
    <source>
        <tissue evidence="1">Leaves</tissue>
    </source>
</reference>
<protein>
    <submittedName>
        <fullName evidence="1">Uncharacterized protein</fullName>
    </submittedName>
</protein>
<sequence length="85" mass="9311">MDQNLLRGYEDSLYRLDAEFHIAGRLGALSGRVFPCMICLLLSCISQRMATCPKYAHEEGVRSGFATGEGAVPCRARQARGCQGE</sequence>